<sequence length="425" mass="46589">MSPSTSLPQQRLSLDHEALVHCWGQTENLLIIQDLDGVCMPLVKDPLQRQVDPRYLAAVPQFEAHFFVLTNGEHIGSRGMNRIVERSLARSDLAQAQGLYLPGLAAGGVQWQTRYAQVSHPGVSPEIMAFLDQVPAKIEARLRSFFDQSRSDIAPAQLEACIQAAILDNKVSPTANLNVFHAALGDRLEIYRSLQEQMGDLMADLLQQAANQGLAETFFVHYAPNLGLGSDGNEMMQLADGSTSGTTDFQFMLRGARKEVGVLFLLNQYYAWQTGDYPLGSDFHVLDAPQDPGEILQMIQAHFPGHSMPLMVGVGDTVTSQVHREGDQRQVRRGGSDRGFLQLIQDIGRAYGTGNFTVYVDSSGGEVKNRKPLKLSAAGDAVLEGPTDPQDTQDPLTLNVAIPGGHQQYVQIFQSAAQLRQKHSD</sequence>
<keyword evidence="2" id="KW-1185">Reference proteome</keyword>
<accession>A0ABD4T703</accession>
<evidence type="ECO:0000313" key="2">
    <source>
        <dbReference type="Proteomes" id="UP000031561"/>
    </source>
</evidence>
<protein>
    <submittedName>
        <fullName evidence="1">Glucosylglycerol 3-phosphatase</fullName>
        <ecNumber evidence="1">3.1.3.69</ecNumber>
    </submittedName>
</protein>
<proteinExistence type="predicted"/>
<gene>
    <name evidence="1" type="primary">stpA</name>
    <name evidence="1" type="ORF">QQ91_0015495</name>
</gene>
<dbReference type="AlphaFoldDB" id="A0ABD4T703"/>
<dbReference type="NCBIfam" id="TIGR02399">
    <property type="entry name" value="salt_tol_Pase"/>
    <property type="match status" value="1"/>
</dbReference>
<comment type="caution">
    <text evidence="1">The sequence shown here is derived from an EMBL/GenBank/DDBJ whole genome shotgun (WGS) entry which is preliminary data.</text>
</comment>
<dbReference type="EMBL" id="JTHE03000089">
    <property type="protein sequence ID" value="MCM1984229.1"/>
    <property type="molecule type" value="Genomic_DNA"/>
</dbReference>
<name>A0ABD4T703_9CYAN</name>
<organism evidence="1 2">
    <name type="scientific">Lyngbya confervoides BDU141951</name>
    <dbReference type="NCBI Taxonomy" id="1574623"/>
    <lineage>
        <taxon>Bacteria</taxon>
        <taxon>Bacillati</taxon>
        <taxon>Cyanobacteriota</taxon>
        <taxon>Cyanophyceae</taxon>
        <taxon>Oscillatoriophycideae</taxon>
        <taxon>Oscillatoriales</taxon>
        <taxon>Microcoleaceae</taxon>
        <taxon>Lyngbya</taxon>
    </lineage>
</organism>
<dbReference type="EC" id="3.1.3.69" evidence="1"/>
<dbReference type="InterPro" id="IPR012765">
    <property type="entry name" value="GGPPase"/>
</dbReference>
<evidence type="ECO:0000313" key="1">
    <source>
        <dbReference type="EMBL" id="MCM1984229.1"/>
    </source>
</evidence>
<dbReference type="Pfam" id="PF09506">
    <property type="entry name" value="Salt_tol_Pase"/>
    <property type="match status" value="1"/>
</dbReference>
<dbReference type="RefSeq" id="WP_166283014.1">
    <property type="nucleotide sequence ID" value="NZ_JTHE03000089.1"/>
</dbReference>
<reference evidence="1 2" key="1">
    <citation type="journal article" date="2015" name="Genome Announc.">
        <title>Draft Genome Sequence of Filamentous Marine Cyanobacterium Lyngbya confervoides Strain BDU141951.</title>
        <authorList>
            <person name="Chandrababunaidu M.M."/>
            <person name="Sen D."/>
            <person name="Tripathy S."/>
        </authorList>
    </citation>
    <scope>NUCLEOTIDE SEQUENCE [LARGE SCALE GENOMIC DNA]</scope>
    <source>
        <strain evidence="1 2">BDU141951</strain>
    </source>
</reference>
<dbReference type="GO" id="GO:0050530">
    <property type="term" value="F:glucosylglycerol 3-phosphatase activity"/>
    <property type="evidence" value="ECO:0007669"/>
    <property type="project" value="UniProtKB-EC"/>
</dbReference>
<dbReference type="Proteomes" id="UP000031561">
    <property type="component" value="Unassembled WGS sequence"/>
</dbReference>
<keyword evidence="1" id="KW-0378">Hydrolase</keyword>